<dbReference type="Proteomes" id="UP001597045">
    <property type="component" value="Unassembled WGS sequence"/>
</dbReference>
<sequence>MTTVSARAEESAQLRDVTLRLRTNAEQVWHEFHEVDRRHAMVFDDLHRQIIAMDGSNRPG</sequence>
<comment type="caution">
    <text evidence="1">The sequence shown here is derived from an EMBL/GenBank/DDBJ whole genome shotgun (WGS) entry which is preliminary data.</text>
</comment>
<dbReference type="EMBL" id="JBHTIS010001035">
    <property type="protein sequence ID" value="MFD1047354.1"/>
    <property type="molecule type" value="Genomic_DNA"/>
</dbReference>
<gene>
    <name evidence="1" type="ORF">ACFQ1S_18300</name>
</gene>
<protein>
    <submittedName>
        <fullName evidence="1">Uncharacterized protein</fullName>
    </submittedName>
</protein>
<proteinExistence type="predicted"/>
<evidence type="ECO:0000313" key="1">
    <source>
        <dbReference type="EMBL" id="MFD1047354.1"/>
    </source>
</evidence>
<accession>A0ABW3MCN1</accession>
<evidence type="ECO:0000313" key="2">
    <source>
        <dbReference type="Proteomes" id="UP001597045"/>
    </source>
</evidence>
<name>A0ABW3MCN1_9PSEU</name>
<organism evidence="1 2">
    <name type="scientific">Kibdelosporangium lantanae</name>
    <dbReference type="NCBI Taxonomy" id="1497396"/>
    <lineage>
        <taxon>Bacteria</taxon>
        <taxon>Bacillati</taxon>
        <taxon>Actinomycetota</taxon>
        <taxon>Actinomycetes</taxon>
        <taxon>Pseudonocardiales</taxon>
        <taxon>Pseudonocardiaceae</taxon>
        <taxon>Kibdelosporangium</taxon>
    </lineage>
</organism>
<keyword evidence="2" id="KW-1185">Reference proteome</keyword>
<reference evidence="2" key="1">
    <citation type="journal article" date="2019" name="Int. J. Syst. Evol. Microbiol.">
        <title>The Global Catalogue of Microorganisms (GCM) 10K type strain sequencing project: providing services to taxonomists for standard genome sequencing and annotation.</title>
        <authorList>
            <consortium name="The Broad Institute Genomics Platform"/>
            <consortium name="The Broad Institute Genome Sequencing Center for Infectious Disease"/>
            <person name="Wu L."/>
            <person name="Ma J."/>
        </authorList>
    </citation>
    <scope>NUCLEOTIDE SEQUENCE [LARGE SCALE GENOMIC DNA]</scope>
    <source>
        <strain evidence="2">JCM 31486</strain>
    </source>
</reference>